<sequence length="257" mass="28279">MNNVIPLGRPPSGLSEHGSRSARVSTSAGTSSSSPSGSLSMTEVSIDISDPGPDPLPSGSNETEAINLQYIHGNTRLRLILQEWESKLRDSQDIILRKQTLSLNVKNEIYHLIGFFSVFQGVVLTTVSQASLLSCHNWWGPFALSLLASLTTLVGVCHKFWNFISWKRAAEEEIANAKVLKSQIDNLKLLGKRFTFAKHAPDVEPKQDEEKTCSNWLCAVNSYYYYIALLVVVSMLGFSAIILISCRKILCDSGSTA</sequence>
<feature type="region of interest" description="Disordered" evidence="1">
    <location>
        <begin position="1"/>
        <end position="61"/>
    </location>
</feature>
<accession>A9T8M2</accession>
<feature type="transmembrane region" description="Helical" evidence="2">
    <location>
        <begin position="138"/>
        <end position="158"/>
    </location>
</feature>
<dbReference type="Gramene" id="Pp3c8_14250V3.2">
    <property type="protein sequence ID" value="Pp3c8_14250V3.2"/>
    <property type="gene ID" value="Pp3c8_14250"/>
</dbReference>
<dbReference type="EnsemblPlants" id="Pp3c8_14250V3.2">
    <property type="protein sequence ID" value="Pp3c8_14250V3.2"/>
    <property type="gene ID" value="Pp3c8_14250"/>
</dbReference>
<evidence type="ECO:0000313" key="4">
    <source>
        <dbReference type="EnsemblPlants" id="Pp3c8_14250V3.1"/>
    </source>
</evidence>
<dbReference type="EnsemblPlants" id="Pp3c8_14250V3.1">
    <property type="protein sequence ID" value="Pp3c8_14250V3.1"/>
    <property type="gene ID" value="Pp3c8_14250"/>
</dbReference>
<dbReference type="KEGG" id="ppp:112285563"/>
<evidence type="ECO:0000256" key="2">
    <source>
        <dbReference type="SAM" id="Phobius"/>
    </source>
</evidence>
<keyword evidence="2" id="KW-1133">Transmembrane helix</keyword>
<dbReference type="EMBL" id="ABEU02000008">
    <property type="protein sequence ID" value="PNR49628.1"/>
    <property type="molecule type" value="Genomic_DNA"/>
</dbReference>
<evidence type="ECO:0000313" key="3">
    <source>
        <dbReference type="EMBL" id="PNR49628.1"/>
    </source>
</evidence>
<name>A9T8M2_PHYPA</name>
<keyword evidence="5" id="KW-1185">Reference proteome</keyword>
<evidence type="ECO:0000313" key="5">
    <source>
        <dbReference type="Proteomes" id="UP000006727"/>
    </source>
</evidence>
<protein>
    <submittedName>
        <fullName evidence="3 4">Uncharacterized protein</fullName>
    </submittedName>
</protein>
<dbReference type="PaxDb" id="3218-PP1S184_62V6.1"/>
<feature type="transmembrane region" description="Helical" evidence="2">
    <location>
        <begin position="109"/>
        <end position="132"/>
    </location>
</feature>
<dbReference type="Gramene" id="Pp3c8_14250V3.1">
    <property type="protein sequence ID" value="Pp3c8_14250V3.1"/>
    <property type="gene ID" value="Pp3c8_14250"/>
</dbReference>
<dbReference type="AlphaFoldDB" id="A9T8M2"/>
<dbReference type="OMA" id="FTFAKHA"/>
<reference evidence="4" key="3">
    <citation type="submission" date="2020-12" db="UniProtKB">
        <authorList>
            <consortium name="EnsemblPlants"/>
        </authorList>
    </citation>
    <scope>IDENTIFICATION</scope>
</reference>
<keyword evidence="2" id="KW-0812">Transmembrane</keyword>
<reference evidence="3 5" key="2">
    <citation type="journal article" date="2018" name="Plant J.">
        <title>The Physcomitrella patens chromosome-scale assembly reveals moss genome structure and evolution.</title>
        <authorList>
            <person name="Lang D."/>
            <person name="Ullrich K.K."/>
            <person name="Murat F."/>
            <person name="Fuchs J."/>
            <person name="Jenkins J."/>
            <person name="Haas F.B."/>
            <person name="Piednoel M."/>
            <person name="Gundlach H."/>
            <person name="Van Bel M."/>
            <person name="Meyberg R."/>
            <person name="Vives C."/>
            <person name="Morata J."/>
            <person name="Symeonidi A."/>
            <person name="Hiss M."/>
            <person name="Muchero W."/>
            <person name="Kamisugi Y."/>
            <person name="Saleh O."/>
            <person name="Blanc G."/>
            <person name="Decker E.L."/>
            <person name="van Gessel N."/>
            <person name="Grimwood J."/>
            <person name="Hayes R.D."/>
            <person name="Graham S.W."/>
            <person name="Gunter L.E."/>
            <person name="McDaniel S.F."/>
            <person name="Hoernstein S.N.W."/>
            <person name="Larsson A."/>
            <person name="Li F.W."/>
            <person name="Perroud P.F."/>
            <person name="Phillips J."/>
            <person name="Ranjan P."/>
            <person name="Rokshar D.S."/>
            <person name="Rothfels C.J."/>
            <person name="Schneider L."/>
            <person name="Shu S."/>
            <person name="Stevenson D.W."/>
            <person name="Thummler F."/>
            <person name="Tillich M."/>
            <person name="Villarreal Aguilar J.C."/>
            <person name="Widiez T."/>
            <person name="Wong G.K."/>
            <person name="Wymore A."/>
            <person name="Zhang Y."/>
            <person name="Zimmer A.D."/>
            <person name="Quatrano R.S."/>
            <person name="Mayer K.F.X."/>
            <person name="Goodstein D."/>
            <person name="Casacuberta J.M."/>
            <person name="Vandepoele K."/>
            <person name="Reski R."/>
            <person name="Cuming A.C."/>
            <person name="Tuskan G.A."/>
            <person name="Maumus F."/>
            <person name="Salse J."/>
            <person name="Schmutz J."/>
            <person name="Rensing S.A."/>
        </authorList>
    </citation>
    <scope>NUCLEOTIDE SEQUENCE [LARGE SCALE GENOMIC DNA]</scope>
    <source>
        <strain evidence="4 5">cv. Gransden 2004</strain>
    </source>
</reference>
<organism evidence="3">
    <name type="scientific">Physcomitrium patens</name>
    <name type="common">Spreading-leaved earth moss</name>
    <name type="synonym">Physcomitrella patens</name>
    <dbReference type="NCBI Taxonomy" id="3218"/>
    <lineage>
        <taxon>Eukaryota</taxon>
        <taxon>Viridiplantae</taxon>
        <taxon>Streptophyta</taxon>
        <taxon>Embryophyta</taxon>
        <taxon>Bryophyta</taxon>
        <taxon>Bryophytina</taxon>
        <taxon>Bryopsida</taxon>
        <taxon>Funariidae</taxon>
        <taxon>Funariales</taxon>
        <taxon>Funariaceae</taxon>
        <taxon>Physcomitrium</taxon>
    </lineage>
</organism>
<dbReference type="FunCoup" id="A9T8M2">
    <property type="interactions" value="609"/>
</dbReference>
<dbReference type="GeneID" id="112285563"/>
<proteinExistence type="predicted"/>
<feature type="compositionally biased region" description="Low complexity" evidence="1">
    <location>
        <begin position="21"/>
        <end position="51"/>
    </location>
</feature>
<dbReference type="PANTHER" id="PTHR33287:SF11">
    <property type="entry name" value="OS03G0778400 PROTEIN"/>
    <property type="match status" value="1"/>
</dbReference>
<evidence type="ECO:0000256" key="1">
    <source>
        <dbReference type="SAM" id="MobiDB-lite"/>
    </source>
</evidence>
<dbReference type="HOGENOM" id="CLU_094760_0_0_1"/>
<dbReference type="RefSeq" id="XP_024382256.1">
    <property type="nucleotide sequence ID" value="XM_024526488.2"/>
</dbReference>
<feature type="transmembrane region" description="Helical" evidence="2">
    <location>
        <begin position="223"/>
        <end position="244"/>
    </location>
</feature>
<gene>
    <name evidence="4" type="primary">LOC112285563</name>
    <name evidence="3" type="ORF">PHYPA_011524</name>
</gene>
<keyword evidence="2" id="KW-0472">Membrane</keyword>
<dbReference type="Proteomes" id="UP000006727">
    <property type="component" value="Chromosome 8"/>
</dbReference>
<dbReference type="OrthoDB" id="1679871at2759"/>
<dbReference type="PANTHER" id="PTHR33287">
    <property type="entry name" value="OS03G0453550 PROTEIN"/>
    <property type="match status" value="1"/>
</dbReference>
<reference evidence="3 5" key="1">
    <citation type="journal article" date="2008" name="Science">
        <title>The Physcomitrella genome reveals evolutionary insights into the conquest of land by plants.</title>
        <authorList>
            <person name="Rensing S."/>
            <person name="Lang D."/>
            <person name="Zimmer A."/>
            <person name="Terry A."/>
            <person name="Salamov A."/>
            <person name="Shapiro H."/>
            <person name="Nishiyama T."/>
            <person name="Perroud P.-F."/>
            <person name="Lindquist E."/>
            <person name="Kamisugi Y."/>
            <person name="Tanahashi T."/>
            <person name="Sakakibara K."/>
            <person name="Fujita T."/>
            <person name="Oishi K."/>
            <person name="Shin-I T."/>
            <person name="Kuroki Y."/>
            <person name="Toyoda A."/>
            <person name="Suzuki Y."/>
            <person name="Hashimoto A."/>
            <person name="Yamaguchi K."/>
            <person name="Sugano A."/>
            <person name="Kohara Y."/>
            <person name="Fujiyama A."/>
            <person name="Anterola A."/>
            <person name="Aoki S."/>
            <person name="Ashton N."/>
            <person name="Barbazuk W.B."/>
            <person name="Barker E."/>
            <person name="Bennetzen J."/>
            <person name="Bezanilla M."/>
            <person name="Blankenship R."/>
            <person name="Cho S.H."/>
            <person name="Dutcher S."/>
            <person name="Estelle M."/>
            <person name="Fawcett J.A."/>
            <person name="Gundlach H."/>
            <person name="Hanada K."/>
            <person name="Heyl A."/>
            <person name="Hicks K.A."/>
            <person name="Hugh J."/>
            <person name="Lohr M."/>
            <person name="Mayer K."/>
            <person name="Melkozernov A."/>
            <person name="Murata T."/>
            <person name="Nelson D."/>
            <person name="Pils B."/>
            <person name="Prigge M."/>
            <person name="Reiss B."/>
            <person name="Renner T."/>
            <person name="Rombauts S."/>
            <person name="Rushton P."/>
            <person name="Sanderfoot A."/>
            <person name="Schween G."/>
            <person name="Shiu S.-H."/>
            <person name="Stueber K."/>
            <person name="Theodoulou F.L."/>
            <person name="Tu H."/>
            <person name="Van de Peer Y."/>
            <person name="Verrier P.J."/>
            <person name="Waters E."/>
            <person name="Wood A."/>
            <person name="Yang L."/>
            <person name="Cove D."/>
            <person name="Cuming A."/>
            <person name="Hasebe M."/>
            <person name="Lucas S."/>
            <person name="Mishler D.B."/>
            <person name="Reski R."/>
            <person name="Grigoriev I."/>
            <person name="Quatrano R.S."/>
            <person name="Boore J.L."/>
        </authorList>
    </citation>
    <scope>NUCLEOTIDE SEQUENCE [LARGE SCALE GENOMIC DNA]</scope>
    <source>
        <strain evidence="4 5">cv. Gransden 2004</strain>
    </source>
</reference>